<sequence length="122" mass="13310">MRAFEDLAQRYIEAWNESDPTVRRAAVDALFSADASFVDPLAVAEGPEAIDATIAAVQEQFPGFEFRLVGPVDAHHDQARFRWELGPANQEAPIVGFDVVLTDGTGRIHKVLGFFDKVPAAA</sequence>
<dbReference type="EMBL" id="OY726398">
    <property type="protein sequence ID" value="CAJ1501832.1"/>
    <property type="molecule type" value="Genomic_DNA"/>
</dbReference>
<evidence type="ECO:0000259" key="1">
    <source>
        <dbReference type="Pfam" id="PF12680"/>
    </source>
</evidence>
<accession>A0ABM9LN05</accession>
<dbReference type="Proteomes" id="UP001190464">
    <property type="component" value="Chromosome"/>
</dbReference>
<reference evidence="2 3" key="1">
    <citation type="submission" date="2023-08" db="EMBL/GenBank/DDBJ databases">
        <authorList>
            <person name="Folkvardsen B D."/>
            <person name="Norman A."/>
        </authorList>
    </citation>
    <scope>NUCLEOTIDE SEQUENCE [LARGE SCALE GENOMIC DNA]</scope>
    <source>
        <strain evidence="2 3">Mu0102</strain>
    </source>
</reference>
<keyword evidence="3" id="KW-1185">Reference proteome</keyword>
<dbReference type="Gene3D" id="3.10.450.50">
    <property type="match status" value="1"/>
</dbReference>
<name>A0ABM9LN05_9MYCO</name>
<dbReference type="SUPFAM" id="SSF54427">
    <property type="entry name" value="NTF2-like"/>
    <property type="match status" value="1"/>
</dbReference>
<dbReference type="InterPro" id="IPR037401">
    <property type="entry name" value="SnoaL-like"/>
</dbReference>
<dbReference type="RefSeq" id="WP_308486358.1">
    <property type="nucleotide sequence ID" value="NZ_OY726398.1"/>
</dbReference>
<evidence type="ECO:0000313" key="2">
    <source>
        <dbReference type="EMBL" id="CAJ1501832.1"/>
    </source>
</evidence>
<gene>
    <name evidence="2" type="ORF">MU0102_001584</name>
</gene>
<evidence type="ECO:0000313" key="3">
    <source>
        <dbReference type="Proteomes" id="UP001190464"/>
    </source>
</evidence>
<feature type="domain" description="SnoaL-like" evidence="1">
    <location>
        <begin position="8"/>
        <end position="102"/>
    </location>
</feature>
<dbReference type="InterPro" id="IPR032710">
    <property type="entry name" value="NTF2-like_dom_sf"/>
</dbReference>
<protein>
    <submittedName>
        <fullName evidence="2">Nuclear transport factor 2 family protein</fullName>
    </submittedName>
</protein>
<dbReference type="Pfam" id="PF12680">
    <property type="entry name" value="SnoaL_2"/>
    <property type="match status" value="1"/>
</dbReference>
<proteinExistence type="predicted"/>
<organism evidence="2 3">
    <name type="scientific">[Mycobacterium] holstebronense</name>
    <dbReference type="NCBI Taxonomy" id="3064288"/>
    <lineage>
        <taxon>Bacteria</taxon>
        <taxon>Bacillati</taxon>
        <taxon>Actinomycetota</taxon>
        <taxon>Actinomycetes</taxon>
        <taxon>Mycobacteriales</taxon>
        <taxon>Mycobacteriaceae</taxon>
        <taxon>Mycolicibacterium</taxon>
    </lineage>
</organism>